<protein>
    <submittedName>
        <fullName evidence="2">Uncharacterized protein</fullName>
    </submittedName>
</protein>
<feature type="region of interest" description="Disordered" evidence="1">
    <location>
        <begin position="359"/>
        <end position="380"/>
    </location>
</feature>
<evidence type="ECO:0000313" key="3">
    <source>
        <dbReference type="Proteomes" id="UP001215280"/>
    </source>
</evidence>
<dbReference type="Proteomes" id="UP001215280">
    <property type="component" value="Unassembled WGS sequence"/>
</dbReference>
<gene>
    <name evidence="2" type="ORF">DFH07DRAFT_959243</name>
</gene>
<proteinExistence type="predicted"/>
<feature type="compositionally biased region" description="Low complexity" evidence="1">
    <location>
        <begin position="81"/>
        <end position="96"/>
    </location>
</feature>
<name>A0AAD7J7H1_9AGAR</name>
<keyword evidence="3" id="KW-1185">Reference proteome</keyword>
<feature type="compositionally biased region" description="Polar residues" evidence="1">
    <location>
        <begin position="117"/>
        <end position="130"/>
    </location>
</feature>
<sequence length="1001" mass="109884">MESTEHTMAEQPSAAHLEFVSAQSRANPALSATSIADGADDVAARSTASSPAPGSTRVVLHRDASGIPYITDDAGRQLRVSSADNGGSASSGPGDATNVAIHHSRLFELRTSDDGRPTSSESALSDSTPPELSAAEYPQLDLDIDPDSLNATQIGQLNQIRAHLGTANARLVTTTAMLAEHQTATEATHNAIQAVRTEVVSRLDSLRNETNDQRSCLNHCLDDNLHVLRDTGASVTQVNLFSLAQLVRDRNSRLPVSVTNAMNSVVSPRKDNETVDEFEKRVAATLRTKEQTHAAFPLPEVLGVAASSGVDAGDARTMARNLPYVPGNFIPHNPAGDIARATVLHDFRRLQDMESSASRARFADDPVDRTRAPSVGMNTSVSGYHSGAGLDGRDVISEFADDMENIIRETIDHRVGTQLELLHHVRPAKIDNPSRYRGQDDHETFMNHLEKFLGWMRVSCYGGPELDAYRISLLNGYLEGDAHQWFVTEIDNPRALSDAPLQFADVICVLHRRYVKSSSAQRATRAFESVAWNTEKGPEKLMSDLIQHGQQMVDMPAPFVLKDRFMKLLPKWLSRELRVGRGLTSEFTPIETLRSHARQMWESEAVLYPCNIPEPPVDLPVAPEDAAVAIPTAHAPRIDSPGRFHSRAETCPANPAARAARIQDNLKPAAPRVDSTPRPPCTTEKKCFACGGDHYARDKICPRYNEQLPFRKKSRAIAAHRVERVSESYLDEDSDESNPENEAALLSGDEDQDDRVAPDLADLINGPNEEVRLQAMRGYAARPTLQYYSMRLVGDMAKDLETLGSDTETSLTASSVTPTEHIPTALGYNPGPVCVVCHDCALVCRHVPATPENGLPEGCTYSVCEHLANVGLDPNWVTLPASPQLRNVALPSASASYTSEEESTDEGSVPEPEFEDTFELGTIIDITASYPAEYTSAEREIQDFERARTLAGRRPLTALEYDVNLRLLRQYRYYSNEEADRDEEIANWSRQADVLRNVPAS</sequence>
<dbReference type="AlphaFoldDB" id="A0AAD7J7H1"/>
<accession>A0AAD7J7H1</accession>
<organism evidence="2 3">
    <name type="scientific">Mycena maculata</name>
    <dbReference type="NCBI Taxonomy" id="230809"/>
    <lineage>
        <taxon>Eukaryota</taxon>
        <taxon>Fungi</taxon>
        <taxon>Dikarya</taxon>
        <taxon>Basidiomycota</taxon>
        <taxon>Agaricomycotina</taxon>
        <taxon>Agaricomycetes</taxon>
        <taxon>Agaricomycetidae</taxon>
        <taxon>Agaricales</taxon>
        <taxon>Marasmiineae</taxon>
        <taxon>Mycenaceae</taxon>
        <taxon>Mycena</taxon>
    </lineage>
</organism>
<comment type="caution">
    <text evidence="2">The sequence shown here is derived from an EMBL/GenBank/DDBJ whole genome shotgun (WGS) entry which is preliminary data.</text>
</comment>
<feature type="region of interest" description="Disordered" evidence="1">
    <location>
        <begin position="70"/>
        <end position="133"/>
    </location>
</feature>
<dbReference type="EMBL" id="JARJLG010000062">
    <property type="protein sequence ID" value="KAJ7756103.1"/>
    <property type="molecule type" value="Genomic_DNA"/>
</dbReference>
<reference evidence="2" key="1">
    <citation type="submission" date="2023-03" db="EMBL/GenBank/DDBJ databases">
        <title>Massive genome expansion in bonnet fungi (Mycena s.s.) driven by repeated elements and novel gene families across ecological guilds.</title>
        <authorList>
            <consortium name="Lawrence Berkeley National Laboratory"/>
            <person name="Harder C.B."/>
            <person name="Miyauchi S."/>
            <person name="Viragh M."/>
            <person name="Kuo A."/>
            <person name="Thoen E."/>
            <person name="Andreopoulos B."/>
            <person name="Lu D."/>
            <person name="Skrede I."/>
            <person name="Drula E."/>
            <person name="Henrissat B."/>
            <person name="Morin E."/>
            <person name="Kohler A."/>
            <person name="Barry K."/>
            <person name="LaButti K."/>
            <person name="Morin E."/>
            <person name="Salamov A."/>
            <person name="Lipzen A."/>
            <person name="Mereny Z."/>
            <person name="Hegedus B."/>
            <person name="Baldrian P."/>
            <person name="Stursova M."/>
            <person name="Weitz H."/>
            <person name="Taylor A."/>
            <person name="Grigoriev I.V."/>
            <person name="Nagy L.G."/>
            <person name="Martin F."/>
            <person name="Kauserud H."/>
        </authorList>
    </citation>
    <scope>NUCLEOTIDE SEQUENCE</scope>
    <source>
        <strain evidence="2">CBHHK188m</strain>
    </source>
</reference>
<feature type="compositionally biased region" description="Acidic residues" evidence="1">
    <location>
        <begin position="729"/>
        <end position="739"/>
    </location>
</feature>
<feature type="compositionally biased region" description="Basic and acidic residues" evidence="1">
    <location>
        <begin position="105"/>
        <end position="116"/>
    </location>
</feature>
<feature type="compositionally biased region" description="Basic and acidic residues" evidence="1">
    <location>
        <begin position="361"/>
        <end position="371"/>
    </location>
</feature>
<evidence type="ECO:0000313" key="2">
    <source>
        <dbReference type="EMBL" id="KAJ7756103.1"/>
    </source>
</evidence>
<evidence type="ECO:0000256" key="1">
    <source>
        <dbReference type="SAM" id="MobiDB-lite"/>
    </source>
</evidence>
<feature type="region of interest" description="Disordered" evidence="1">
    <location>
        <begin position="892"/>
        <end position="912"/>
    </location>
</feature>
<feature type="region of interest" description="Disordered" evidence="1">
    <location>
        <begin position="727"/>
        <end position="754"/>
    </location>
</feature>